<protein>
    <submittedName>
        <fullName evidence="2">Uncharacterized protein</fullName>
    </submittedName>
</protein>
<feature type="transmembrane region" description="Helical" evidence="1">
    <location>
        <begin position="34"/>
        <end position="63"/>
    </location>
</feature>
<dbReference type="KEGG" id="kpul:GXN76_04110"/>
<dbReference type="Proteomes" id="UP000503088">
    <property type="component" value="Chromosome"/>
</dbReference>
<dbReference type="AlphaFoldDB" id="A0A7D4CL11"/>
<gene>
    <name evidence="2" type="ORF">GXN76_04110</name>
</gene>
<keyword evidence="3" id="KW-1185">Reference proteome</keyword>
<keyword evidence="1" id="KW-0472">Membrane</keyword>
<dbReference type="RefSeq" id="WP_173220760.1">
    <property type="nucleotide sequence ID" value="NZ_CP048104.1"/>
</dbReference>
<accession>A0A7D4CL11</accession>
<evidence type="ECO:0000256" key="1">
    <source>
        <dbReference type="SAM" id="Phobius"/>
    </source>
</evidence>
<keyword evidence="1" id="KW-0812">Transmembrane</keyword>
<feature type="transmembrane region" description="Helical" evidence="1">
    <location>
        <begin position="6"/>
        <end position="22"/>
    </location>
</feature>
<sequence>MGLILGLFFVLAIIMGIVAFMWRPTRKAIGLVNIIIGTILSFTVVGAIVGIPMIIFGAVVFFIGK</sequence>
<reference evidence="2 3" key="1">
    <citation type="submission" date="2020-01" db="EMBL/GenBank/DDBJ databases">
        <authorList>
            <person name="Gulvik C.A."/>
            <person name="Batra D.G."/>
        </authorList>
    </citation>
    <scope>NUCLEOTIDE SEQUENCE [LARGE SCALE GENOMIC DNA]</scope>
    <source>
        <strain evidence="2 3">W9323</strain>
    </source>
</reference>
<proteinExistence type="predicted"/>
<evidence type="ECO:0000313" key="2">
    <source>
        <dbReference type="EMBL" id="QKG83738.1"/>
    </source>
</evidence>
<keyword evidence="1" id="KW-1133">Transmembrane helix</keyword>
<organism evidence="2 3">
    <name type="scientific">Kroppenstedtia pulmonis</name>
    <dbReference type="NCBI Taxonomy" id="1380685"/>
    <lineage>
        <taxon>Bacteria</taxon>
        <taxon>Bacillati</taxon>
        <taxon>Bacillota</taxon>
        <taxon>Bacilli</taxon>
        <taxon>Bacillales</taxon>
        <taxon>Thermoactinomycetaceae</taxon>
        <taxon>Kroppenstedtia</taxon>
    </lineage>
</organism>
<dbReference type="EMBL" id="CP048104">
    <property type="protein sequence ID" value="QKG83738.1"/>
    <property type="molecule type" value="Genomic_DNA"/>
</dbReference>
<evidence type="ECO:0000313" key="3">
    <source>
        <dbReference type="Proteomes" id="UP000503088"/>
    </source>
</evidence>
<name>A0A7D4CL11_9BACL</name>